<dbReference type="EMBL" id="AODE01000023">
    <property type="protein sequence ID" value="EUJ28094.1"/>
    <property type="molecule type" value="Genomic_DNA"/>
</dbReference>
<gene>
    <name evidence="2" type="ORF">PCORN_12337</name>
</gene>
<evidence type="ECO:0000313" key="2">
    <source>
        <dbReference type="EMBL" id="EUJ28094.1"/>
    </source>
</evidence>
<dbReference type="Proteomes" id="UP000019254">
    <property type="component" value="Unassembled WGS sequence"/>
</dbReference>
<dbReference type="AlphaFoldDB" id="W7BMB0"/>
<sequence>MKSRNTNGGNKVRRQKKSNKKWVWISLIVVLVLAVGGGATYYFMNSSAKNEKMANEAAENFTTNVKKQNFTKLSDDVTKKIAKDERFHSEGNGSEI</sequence>
<protein>
    <submittedName>
        <fullName evidence="2">Penicillin-binding protein (Transpeptidase)</fullName>
    </submittedName>
</protein>
<organism evidence="2 3">
    <name type="scientific">Listeria cornellensis FSL F6-0969</name>
    <dbReference type="NCBI Taxonomy" id="1265820"/>
    <lineage>
        <taxon>Bacteria</taxon>
        <taxon>Bacillati</taxon>
        <taxon>Bacillota</taxon>
        <taxon>Bacilli</taxon>
        <taxon>Bacillales</taxon>
        <taxon>Listeriaceae</taxon>
        <taxon>Listeria</taxon>
    </lineage>
</organism>
<name>W7BMB0_9LIST</name>
<keyword evidence="1" id="KW-1133">Transmembrane helix</keyword>
<proteinExistence type="predicted"/>
<dbReference type="STRING" id="1265820.PCORN_12337"/>
<evidence type="ECO:0000313" key="3">
    <source>
        <dbReference type="Proteomes" id="UP000019254"/>
    </source>
</evidence>
<keyword evidence="1" id="KW-0812">Transmembrane</keyword>
<dbReference type="PATRIC" id="fig|1265820.5.peg.2436"/>
<evidence type="ECO:0000256" key="1">
    <source>
        <dbReference type="SAM" id="Phobius"/>
    </source>
</evidence>
<accession>W7BMB0</accession>
<comment type="caution">
    <text evidence="2">The sequence shown here is derived from an EMBL/GenBank/DDBJ whole genome shotgun (WGS) entry which is preliminary data.</text>
</comment>
<reference evidence="2 3" key="1">
    <citation type="journal article" date="2014" name="Int. J. Syst. Evol. Microbiol.">
        <title>Listeria floridensis sp. nov., Listeria aquatica sp. nov., Listeria cornellensis sp. nov., Listeria riparia sp. nov. and Listeria grandensis sp. nov., from agricultural and natural environments.</title>
        <authorList>
            <person name="den Bakker H.C."/>
            <person name="Warchocki S."/>
            <person name="Wright E.M."/>
            <person name="Allred A.F."/>
            <person name="Ahlstrom C."/>
            <person name="Manuel C.S."/>
            <person name="Stasiewicz M.J."/>
            <person name="Burrell A."/>
            <person name="Roof S."/>
            <person name="Strawn L."/>
            <person name="Fortes E.D."/>
            <person name="Nightingale K.K."/>
            <person name="Kephart D."/>
            <person name="Wiedmann M."/>
        </authorList>
    </citation>
    <scope>NUCLEOTIDE SEQUENCE [LARGE SCALE GENOMIC DNA]</scope>
    <source>
        <strain evidence="3">FSL F6-969</strain>
    </source>
</reference>
<keyword evidence="3" id="KW-1185">Reference proteome</keyword>
<feature type="transmembrane region" description="Helical" evidence="1">
    <location>
        <begin position="21"/>
        <end position="44"/>
    </location>
</feature>
<keyword evidence="1" id="KW-0472">Membrane</keyword>